<keyword evidence="1" id="KW-0479">Metal-binding</keyword>
<feature type="binding site" evidence="1">
    <location>
        <position position="58"/>
    </location>
    <ligand>
        <name>Zn(2+)</name>
        <dbReference type="ChEBI" id="CHEBI:29105"/>
        <note>catalytic</note>
    </ligand>
</feature>
<keyword evidence="1" id="KW-0862">Zinc</keyword>
<sequence length="92" mass="10531">MPIPLLRPFCPYLGPSSVVSLVVDCTVLRTLTLNLGTIFSWTGNLVTNRNWEHFWLNEGFTTFLERKIKGKMMGEEHRQFSAIEGLESLTDE</sequence>
<dbReference type="SUPFAM" id="SSF55486">
    <property type="entry name" value="Metalloproteases ('zincins'), catalytic domain"/>
    <property type="match status" value="1"/>
</dbReference>
<gene>
    <name evidence="3" type="ORF">BV898_20126</name>
</gene>
<dbReference type="GO" id="GO:0008237">
    <property type="term" value="F:metallopeptidase activity"/>
    <property type="evidence" value="ECO:0007669"/>
    <property type="project" value="InterPro"/>
</dbReference>
<dbReference type="EMBL" id="MTYJ01001407">
    <property type="protein sequence ID" value="OWA55738.1"/>
    <property type="molecule type" value="Genomic_DNA"/>
</dbReference>
<protein>
    <recommendedName>
        <fullName evidence="2">Peptidase M1 membrane alanine aminopeptidase domain-containing protein</fullName>
    </recommendedName>
</protein>
<comment type="cofactor">
    <cofactor evidence="1">
        <name>Zn(2+)</name>
        <dbReference type="ChEBI" id="CHEBI:29105"/>
    </cofactor>
    <text evidence="1">Binds 1 zinc ion per subunit.</text>
</comment>
<reference evidence="4" key="1">
    <citation type="submission" date="2017-01" db="EMBL/GenBank/DDBJ databases">
        <title>Comparative genomics of anhydrobiosis in the tardigrade Hypsibius dujardini.</title>
        <authorList>
            <person name="Yoshida Y."/>
            <person name="Koutsovoulos G."/>
            <person name="Laetsch D."/>
            <person name="Stevens L."/>
            <person name="Kumar S."/>
            <person name="Horikawa D."/>
            <person name="Ishino K."/>
            <person name="Komine S."/>
            <person name="Tomita M."/>
            <person name="Blaxter M."/>
            <person name="Arakawa K."/>
        </authorList>
    </citation>
    <scope>NUCLEOTIDE SEQUENCE [LARGE SCALE GENOMIC DNA]</scope>
    <source>
        <strain evidence="4">Z151</strain>
    </source>
</reference>
<evidence type="ECO:0000256" key="1">
    <source>
        <dbReference type="PIRSR" id="PIRSR634015-3"/>
    </source>
</evidence>
<evidence type="ECO:0000313" key="4">
    <source>
        <dbReference type="Proteomes" id="UP000192578"/>
    </source>
</evidence>
<dbReference type="Gene3D" id="1.10.390.10">
    <property type="entry name" value="Neutral Protease Domain 2"/>
    <property type="match status" value="1"/>
</dbReference>
<organism evidence="3 4">
    <name type="scientific">Hypsibius exemplaris</name>
    <name type="common">Freshwater tardigrade</name>
    <dbReference type="NCBI Taxonomy" id="2072580"/>
    <lineage>
        <taxon>Eukaryota</taxon>
        <taxon>Metazoa</taxon>
        <taxon>Ecdysozoa</taxon>
        <taxon>Tardigrada</taxon>
        <taxon>Eutardigrada</taxon>
        <taxon>Parachela</taxon>
        <taxon>Hypsibioidea</taxon>
        <taxon>Hypsibiidae</taxon>
        <taxon>Hypsibius</taxon>
    </lineage>
</organism>
<feature type="non-terminal residue" evidence="3">
    <location>
        <position position="1"/>
    </location>
</feature>
<dbReference type="GO" id="GO:0004301">
    <property type="term" value="F:epoxide hydrolase activity"/>
    <property type="evidence" value="ECO:0007669"/>
    <property type="project" value="TreeGrafter"/>
</dbReference>
<dbReference type="PANTHER" id="PTHR45726:SF3">
    <property type="entry name" value="LEUKOTRIENE A-4 HYDROLASE"/>
    <property type="match status" value="1"/>
</dbReference>
<accession>A0A9X6NMQ3</accession>
<dbReference type="PANTHER" id="PTHR45726">
    <property type="entry name" value="LEUKOTRIENE A-4 HYDROLASE"/>
    <property type="match status" value="1"/>
</dbReference>
<evidence type="ECO:0000259" key="2">
    <source>
        <dbReference type="Pfam" id="PF01433"/>
    </source>
</evidence>
<dbReference type="AlphaFoldDB" id="A0A9X6NMQ3"/>
<dbReference type="GO" id="GO:0043171">
    <property type="term" value="P:peptide catabolic process"/>
    <property type="evidence" value="ECO:0007669"/>
    <property type="project" value="TreeGrafter"/>
</dbReference>
<comment type="caution">
    <text evidence="3">The sequence shown here is derived from an EMBL/GenBank/DDBJ whole genome shotgun (WGS) entry which is preliminary data.</text>
</comment>
<dbReference type="GO" id="GO:0004177">
    <property type="term" value="F:aminopeptidase activity"/>
    <property type="evidence" value="ECO:0007669"/>
    <property type="project" value="TreeGrafter"/>
</dbReference>
<keyword evidence="4" id="KW-1185">Reference proteome</keyword>
<dbReference type="GO" id="GO:0005829">
    <property type="term" value="C:cytosol"/>
    <property type="evidence" value="ECO:0007669"/>
    <property type="project" value="TreeGrafter"/>
</dbReference>
<dbReference type="GO" id="GO:0008270">
    <property type="term" value="F:zinc ion binding"/>
    <property type="evidence" value="ECO:0007669"/>
    <property type="project" value="InterPro"/>
</dbReference>
<evidence type="ECO:0000313" key="3">
    <source>
        <dbReference type="EMBL" id="OWA55738.1"/>
    </source>
</evidence>
<name>A0A9X6NMQ3_HYPEX</name>
<dbReference type="Proteomes" id="UP000192578">
    <property type="component" value="Unassembled WGS sequence"/>
</dbReference>
<dbReference type="OrthoDB" id="79562at2759"/>
<dbReference type="Pfam" id="PF01433">
    <property type="entry name" value="Peptidase_M1"/>
    <property type="match status" value="1"/>
</dbReference>
<feature type="domain" description="Peptidase M1 membrane alanine aminopeptidase" evidence="2">
    <location>
        <begin position="40"/>
        <end position="77"/>
    </location>
</feature>
<dbReference type="InterPro" id="IPR014782">
    <property type="entry name" value="Peptidase_M1_dom"/>
</dbReference>
<proteinExistence type="predicted"/>
<dbReference type="InterPro" id="IPR027268">
    <property type="entry name" value="Peptidase_M4/M1_CTD_sf"/>
</dbReference>
<dbReference type="InterPro" id="IPR034015">
    <property type="entry name" value="M1_LTA4H"/>
</dbReference>